<comment type="caution">
    <text evidence="1">The sequence shown here is derived from an EMBL/GenBank/DDBJ whole genome shotgun (WGS) entry which is preliminary data.</text>
</comment>
<protein>
    <submittedName>
        <fullName evidence="1">3352_t:CDS:1</fullName>
    </submittedName>
</protein>
<dbReference type="Proteomes" id="UP000789396">
    <property type="component" value="Unassembled WGS sequence"/>
</dbReference>
<feature type="non-terminal residue" evidence="1">
    <location>
        <position position="289"/>
    </location>
</feature>
<name>A0A9N9I4Q9_9GLOM</name>
<evidence type="ECO:0000313" key="1">
    <source>
        <dbReference type="EMBL" id="CAG8720346.1"/>
    </source>
</evidence>
<reference evidence="1" key="1">
    <citation type="submission" date="2021-06" db="EMBL/GenBank/DDBJ databases">
        <authorList>
            <person name="Kallberg Y."/>
            <person name="Tangrot J."/>
            <person name="Rosling A."/>
        </authorList>
    </citation>
    <scope>NUCLEOTIDE SEQUENCE</scope>
    <source>
        <strain evidence="1">IN212</strain>
    </source>
</reference>
<keyword evidence="2" id="KW-1185">Reference proteome</keyword>
<dbReference type="OrthoDB" id="2322499at2759"/>
<accession>A0A9N9I4Q9</accession>
<dbReference type="AlphaFoldDB" id="A0A9N9I4Q9"/>
<dbReference type="EMBL" id="CAJVPZ010024829">
    <property type="protein sequence ID" value="CAG8720346.1"/>
    <property type="molecule type" value="Genomic_DNA"/>
</dbReference>
<organism evidence="1 2">
    <name type="scientific">Racocetra fulgida</name>
    <dbReference type="NCBI Taxonomy" id="60492"/>
    <lineage>
        <taxon>Eukaryota</taxon>
        <taxon>Fungi</taxon>
        <taxon>Fungi incertae sedis</taxon>
        <taxon>Mucoromycota</taxon>
        <taxon>Glomeromycotina</taxon>
        <taxon>Glomeromycetes</taxon>
        <taxon>Diversisporales</taxon>
        <taxon>Gigasporaceae</taxon>
        <taxon>Racocetra</taxon>
    </lineage>
</organism>
<proteinExistence type="predicted"/>
<sequence length="289" mass="34261">MSLETNILNKTITRKSEFKRHLRSNNLNVKKATISFLDGHVKYFQRKFKCSDISYIEYKSRLDEIEELKIKARLLNDKITSLGNENGMLRNENTDLHSSLLRISEIIDDVKPWKDLISNDVILEEICLYLSPEDLFFSLMQVEKLLYKKLWLDGTQTMWRVSRQQQPNHNHSCPIHMTEQQYCFLNFICKTYQICNQHVDDFALILELKIKICKHCREPDRLTLEQENNFPSELISTLHSVDYAQLEGRYLDYSVRELLAVSHLVFYLKREVEDTFNEYIGVPANEKQE</sequence>
<gene>
    <name evidence="1" type="ORF">RFULGI_LOCUS11414</name>
</gene>
<evidence type="ECO:0000313" key="2">
    <source>
        <dbReference type="Proteomes" id="UP000789396"/>
    </source>
</evidence>